<keyword evidence="4" id="KW-1185">Reference proteome</keyword>
<dbReference type="InterPro" id="IPR052155">
    <property type="entry name" value="Biofilm_reg_signaling"/>
</dbReference>
<gene>
    <name evidence="3" type="ORF">D3H55_10085</name>
</gene>
<dbReference type="InterPro" id="IPR000014">
    <property type="entry name" value="PAS"/>
</dbReference>
<dbReference type="Pfam" id="PF13426">
    <property type="entry name" value="PAS_9"/>
    <property type="match status" value="2"/>
</dbReference>
<dbReference type="SUPFAM" id="SSF55785">
    <property type="entry name" value="PYP-like sensor domain (PAS domain)"/>
    <property type="match status" value="4"/>
</dbReference>
<evidence type="ECO:0000313" key="3">
    <source>
        <dbReference type="EMBL" id="RIW33941.1"/>
    </source>
</evidence>
<dbReference type="PROSITE" id="PS50113">
    <property type="entry name" value="PAC"/>
    <property type="match status" value="1"/>
</dbReference>
<dbReference type="EMBL" id="QXIR01000012">
    <property type="protein sequence ID" value="RIW33941.1"/>
    <property type="molecule type" value="Genomic_DNA"/>
</dbReference>
<dbReference type="Proteomes" id="UP000265801">
    <property type="component" value="Unassembled WGS sequence"/>
</dbReference>
<dbReference type="InterPro" id="IPR035965">
    <property type="entry name" value="PAS-like_dom_sf"/>
</dbReference>
<dbReference type="InterPro" id="IPR000700">
    <property type="entry name" value="PAS-assoc_C"/>
</dbReference>
<dbReference type="AlphaFoldDB" id="A0A3A1QYN6"/>
<dbReference type="PANTHER" id="PTHR44757">
    <property type="entry name" value="DIGUANYLATE CYCLASE DGCP"/>
    <property type="match status" value="1"/>
</dbReference>
<name>A0A3A1QYN6_9BACI</name>
<evidence type="ECO:0000259" key="1">
    <source>
        <dbReference type="PROSITE" id="PS50112"/>
    </source>
</evidence>
<dbReference type="Pfam" id="PF13188">
    <property type="entry name" value="PAS_8"/>
    <property type="match status" value="1"/>
</dbReference>
<proteinExistence type="predicted"/>
<protein>
    <submittedName>
        <fullName evidence="3">PAS domain S-box protein</fullName>
    </submittedName>
</protein>
<sequence>MKTPVAASNEISILLSAFYDHMDEAVLISRFDNHFNSCSLVDANPAACELLGYDKEELLTMDPERVLFSNISCKLFNFIKDQLIKNKQGSLEMELTTKNDETAVVELKSSLLEWNGFYYVLSAIKNIEMKKELQDEWLADKNRTLELLNGVQSHIIIMDRSGHIISINKYCEDKTGYSSDELQGMAIWDLLLGDEQKKTFLNNCQCGLMPDQTYESCWVSIRGESLFIQWSVSYLNEDDFDKGYIIGTGIDISQRKDYEKTLLVSTQKYRSLVEDNPDGIVVFEEENMIYLNKEAQKILGYPGETANKISLFSRIHRFDREKAVSYFKGLRNVGNYSHHIIDLEVIRPDSSRVTVEIKGITNMVGKMNFIHLVIRDVSLQKQAESNLVKVNRQMENVLSSTDEIIIGLCKDMRVTFVNQSLVRLLGHEQSGLVGLHGKNCSI</sequence>
<dbReference type="OrthoDB" id="9815750at2"/>
<dbReference type="RefSeq" id="WP_119546788.1">
    <property type="nucleotide sequence ID" value="NZ_QXIR01000012.1"/>
</dbReference>
<organism evidence="3 4">
    <name type="scientific">Bacillus salacetis</name>
    <dbReference type="NCBI Taxonomy" id="2315464"/>
    <lineage>
        <taxon>Bacteria</taxon>
        <taxon>Bacillati</taxon>
        <taxon>Bacillota</taxon>
        <taxon>Bacilli</taxon>
        <taxon>Bacillales</taxon>
        <taxon>Bacillaceae</taxon>
        <taxon>Bacillus</taxon>
    </lineage>
</organism>
<dbReference type="Gene3D" id="3.30.450.20">
    <property type="entry name" value="PAS domain"/>
    <property type="match status" value="4"/>
</dbReference>
<evidence type="ECO:0000313" key="4">
    <source>
        <dbReference type="Proteomes" id="UP000265801"/>
    </source>
</evidence>
<dbReference type="NCBIfam" id="TIGR00229">
    <property type="entry name" value="sensory_box"/>
    <property type="match status" value="3"/>
</dbReference>
<dbReference type="PROSITE" id="PS50112">
    <property type="entry name" value="PAS"/>
    <property type="match status" value="2"/>
</dbReference>
<reference evidence="3 4" key="1">
    <citation type="submission" date="2018-09" db="EMBL/GenBank/DDBJ databases">
        <title>Bacillus saliacetes sp. nov., isolated from Thai shrimp paste (Ka-pi).</title>
        <authorList>
            <person name="Daroonpunt R."/>
            <person name="Tanasupawat S."/>
            <person name="Yiamsombut S."/>
        </authorList>
    </citation>
    <scope>NUCLEOTIDE SEQUENCE [LARGE SCALE GENOMIC DNA]</scope>
    <source>
        <strain evidence="3 4">SKP7-4</strain>
    </source>
</reference>
<dbReference type="CDD" id="cd00130">
    <property type="entry name" value="PAS"/>
    <property type="match status" value="3"/>
</dbReference>
<dbReference type="PANTHER" id="PTHR44757:SF2">
    <property type="entry name" value="BIOFILM ARCHITECTURE MAINTENANCE PROTEIN MBAA"/>
    <property type="match status" value="1"/>
</dbReference>
<feature type="domain" description="PAS" evidence="1">
    <location>
        <begin position="140"/>
        <end position="191"/>
    </location>
</feature>
<accession>A0A3A1QYN6</accession>
<feature type="domain" description="PAS" evidence="1">
    <location>
        <begin position="390"/>
        <end position="434"/>
    </location>
</feature>
<comment type="caution">
    <text evidence="3">The sequence shown here is derived from an EMBL/GenBank/DDBJ whole genome shotgun (WGS) entry which is preliminary data.</text>
</comment>
<evidence type="ECO:0000259" key="2">
    <source>
        <dbReference type="PROSITE" id="PS50113"/>
    </source>
</evidence>
<dbReference type="SMART" id="SM00091">
    <property type="entry name" value="PAS"/>
    <property type="match status" value="3"/>
</dbReference>
<feature type="domain" description="PAC" evidence="2">
    <location>
        <begin position="339"/>
        <end position="389"/>
    </location>
</feature>